<name>A0AAE0TL86_9BIVA</name>
<comment type="caution">
    <text evidence="17">The sequence shown here is derived from an EMBL/GenBank/DDBJ whole genome shotgun (WGS) entry which is preliminary data.</text>
</comment>
<dbReference type="PANTHER" id="PTHR11533">
    <property type="entry name" value="PROTEASE M1 ZINC METALLOPROTEASE"/>
    <property type="match status" value="1"/>
</dbReference>
<evidence type="ECO:0000256" key="5">
    <source>
        <dbReference type="ARBA" id="ARBA00022670"/>
    </source>
</evidence>
<dbReference type="Proteomes" id="UP001195483">
    <property type="component" value="Unassembled WGS sequence"/>
</dbReference>
<keyword evidence="11 15" id="KW-1133">Transmembrane helix</keyword>
<dbReference type="InterPro" id="IPR045357">
    <property type="entry name" value="Aminopeptidase_N-like_N"/>
</dbReference>
<keyword evidence="4" id="KW-0031">Aminopeptidase</keyword>
<evidence type="ECO:0000256" key="13">
    <source>
        <dbReference type="ARBA" id="ARBA00023136"/>
    </source>
</evidence>
<evidence type="ECO:0000256" key="3">
    <source>
        <dbReference type="ARBA" id="ARBA00010136"/>
    </source>
</evidence>
<evidence type="ECO:0000256" key="2">
    <source>
        <dbReference type="ARBA" id="ARBA00004606"/>
    </source>
</evidence>
<evidence type="ECO:0000256" key="11">
    <source>
        <dbReference type="ARBA" id="ARBA00022989"/>
    </source>
</evidence>
<keyword evidence="7" id="KW-0479">Metal-binding</keyword>
<dbReference type="GO" id="GO:0042277">
    <property type="term" value="F:peptide binding"/>
    <property type="evidence" value="ECO:0007669"/>
    <property type="project" value="TreeGrafter"/>
</dbReference>
<protein>
    <recommendedName>
        <fullName evidence="16">Aminopeptidase N-like N-terminal domain-containing protein</fullName>
    </recommendedName>
</protein>
<evidence type="ECO:0000256" key="4">
    <source>
        <dbReference type="ARBA" id="ARBA00022438"/>
    </source>
</evidence>
<dbReference type="FunFam" id="2.60.40.1730:FF:000001">
    <property type="entry name" value="Leucyl-cystinyl aminopeptidase"/>
    <property type="match status" value="1"/>
</dbReference>
<organism evidence="17 18">
    <name type="scientific">Potamilus streckersoni</name>
    <dbReference type="NCBI Taxonomy" id="2493646"/>
    <lineage>
        <taxon>Eukaryota</taxon>
        <taxon>Metazoa</taxon>
        <taxon>Spiralia</taxon>
        <taxon>Lophotrochozoa</taxon>
        <taxon>Mollusca</taxon>
        <taxon>Bivalvia</taxon>
        <taxon>Autobranchia</taxon>
        <taxon>Heteroconchia</taxon>
        <taxon>Palaeoheterodonta</taxon>
        <taxon>Unionida</taxon>
        <taxon>Unionoidea</taxon>
        <taxon>Unionidae</taxon>
        <taxon>Ambleminae</taxon>
        <taxon>Lampsilini</taxon>
        <taxon>Potamilus</taxon>
    </lineage>
</organism>
<dbReference type="Gene3D" id="2.60.40.1730">
    <property type="entry name" value="tricorn interacting facor f3 domain"/>
    <property type="match status" value="1"/>
</dbReference>
<keyword evidence="5" id="KW-0645">Protease</keyword>
<dbReference type="SUPFAM" id="SSF63737">
    <property type="entry name" value="Leukotriene A4 hydrolase N-terminal domain"/>
    <property type="match status" value="1"/>
</dbReference>
<evidence type="ECO:0000256" key="14">
    <source>
        <dbReference type="ARBA" id="ARBA00023180"/>
    </source>
</evidence>
<sequence>MESMNVKDFKGKKQSASRRRVLCIVISLLAVFIVAIILVGVLVWKFSKCGDNVTPLSENFRGNMTFGTTTEIPRTTTDLHGDGPWKNLRLSRSVVPIHYDVTLYPDFYENNGWFYGNETILLNVTEITKYILIHVNYLNITKTHLRYNSTGTSIPIEEPFEYEQNQFWVVQTKTPIPKGTVIILDLQFDGSLTRAIVGFYKSTYINHDTNETRYLATSKFEPVAARRAFPCFDEPNMKAEFTVTLVHRHSYIALSNMPVERVYVHGRLYLGGTRVE</sequence>
<evidence type="ECO:0000256" key="6">
    <source>
        <dbReference type="ARBA" id="ARBA00022692"/>
    </source>
</evidence>
<evidence type="ECO:0000256" key="15">
    <source>
        <dbReference type="SAM" id="Phobius"/>
    </source>
</evidence>
<dbReference type="GO" id="GO:0070006">
    <property type="term" value="F:metalloaminopeptidase activity"/>
    <property type="evidence" value="ECO:0007669"/>
    <property type="project" value="TreeGrafter"/>
</dbReference>
<evidence type="ECO:0000256" key="7">
    <source>
        <dbReference type="ARBA" id="ARBA00022723"/>
    </source>
</evidence>
<evidence type="ECO:0000256" key="1">
    <source>
        <dbReference type="ARBA" id="ARBA00001947"/>
    </source>
</evidence>
<dbReference type="GO" id="GO:0016020">
    <property type="term" value="C:membrane"/>
    <property type="evidence" value="ECO:0007669"/>
    <property type="project" value="UniProtKB-SubCell"/>
</dbReference>
<evidence type="ECO:0000313" key="17">
    <source>
        <dbReference type="EMBL" id="KAK3612372.1"/>
    </source>
</evidence>
<keyword evidence="8" id="KW-0378">Hydrolase</keyword>
<keyword evidence="14" id="KW-0325">Glycoprotein</keyword>
<proteinExistence type="inferred from homology"/>
<comment type="similarity">
    <text evidence="3">Belongs to the peptidase M1 family.</text>
</comment>
<dbReference type="GO" id="GO:0043171">
    <property type="term" value="P:peptide catabolic process"/>
    <property type="evidence" value="ECO:0007669"/>
    <property type="project" value="TreeGrafter"/>
</dbReference>
<dbReference type="GO" id="GO:0005737">
    <property type="term" value="C:cytoplasm"/>
    <property type="evidence" value="ECO:0007669"/>
    <property type="project" value="TreeGrafter"/>
</dbReference>
<keyword evidence="13 15" id="KW-0472">Membrane</keyword>
<evidence type="ECO:0000256" key="10">
    <source>
        <dbReference type="ARBA" id="ARBA00022968"/>
    </source>
</evidence>
<keyword evidence="12" id="KW-0482">Metalloprotease</keyword>
<comment type="subcellular location">
    <subcellularLocation>
        <location evidence="2">Membrane</location>
        <topology evidence="2">Single-pass type II membrane protein</topology>
    </subcellularLocation>
</comment>
<keyword evidence="18" id="KW-1185">Reference proteome</keyword>
<evidence type="ECO:0000259" key="16">
    <source>
        <dbReference type="Pfam" id="PF17900"/>
    </source>
</evidence>
<keyword evidence="9" id="KW-0862">Zinc</keyword>
<feature type="domain" description="Aminopeptidase N-like N-terminal" evidence="16">
    <location>
        <begin position="95"/>
        <end position="262"/>
    </location>
</feature>
<dbReference type="InterPro" id="IPR042097">
    <property type="entry name" value="Aminopeptidase_N-like_N_sf"/>
</dbReference>
<keyword evidence="10" id="KW-0735">Signal-anchor</keyword>
<feature type="transmembrane region" description="Helical" evidence="15">
    <location>
        <begin position="21"/>
        <end position="44"/>
    </location>
</feature>
<dbReference type="GO" id="GO:0008270">
    <property type="term" value="F:zinc ion binding"/>
    <property type="evidence" value="ECO:0007669"/>
    <property type="project" value="TreeGrafter"/>
</dbReference>
<reference evidence="17" key="1">
    <citation type="journal article" date="2021" name="Genome Biol. Evol.">
        <title>A High-Quality Reference Genome for a Parasitic Bivalve with Doubly Uniparental Inheritance (Bivalvia: Unionida).</title>
        <authorList>
            <person name="Smith C.H."/>
        </authorList>
    </citation>
    <scope>NUCLEOTIDE SEQUENCE</scope>
    <source>
        <strain evidence="17">CHS0354</strain>
    </source>
</reference>
<keyword evidence="6 15" id="KW-0812">Transmembrane</keyword>
<dbReference type="EMBL" id="JAEAOA010001901">
    <property type="protein sequence ID" value="KAK3612372.1"/>
    <property type="molecule type" value="Genomic_DNA"/>
</dbReference>
<evidence type="ECO:0000313" key="18">
    <source>
        <dbReference type="Proteomes" id="UP001195483"/>
    </source>
</evidence>
<dbReference type="GO" id="GO:0005615">
    <property type="term" value="C:extracellular space"/>
    <property type="evidence" value="ECO:0007669"/>
    <property type="project" value="TreeGrafter"/>
</dbReference>
<dbReference type="PANTHER" id="PTHR11533:SF276">
    <property type="entry name" value="GLUTAMYL AMINOPEPTIDASE"/>
    <property type="match status" value="1"/>
</dbReference>
<gene>
    <name evidence="17" type="ORF">CHS0354_031965</name>
</gene>
<evidence type="ECO:0000256" key="8">
    <source>
        <dbReference type="ARBA" id="ARBA00022801"/>
    </source>
</evidence>
<dbReference type="Pfam" id="PF17900">
    <property type="entry name" value="Peptidase_M1_N"/>
    <property type="match status" value="1"/>
</dbReference>
<accession>A0AAE0TL86</accession>
<evidence type="ECO:0000256" key="12">
    <source>
        <dbReference type="ARBA" id="ARBA00023049"/>
    </source>
</evidence>
<reference evidence="17" key="2">
    <citation type="journal article" date="2021" name="Genome Biol. Evol.">
        <title>Developing a high-quality reference genome for a parasitic bivalve with doubly uniparental inheritance (Bivalvia: Unionida).</title>
        <authorList>
            <person name="Smith C.H."/>
        </authorList>
    </citation>
    <scope>NUCLEOTIDE SEQUENCE</scope>
    <source>
        <strain evidence="17">CHS0354</strain>
        <tissue evidence="17">Mantle</tissue>
    </source>
</reference>
<evidence type="ECO:0000256" key="9">
    <source>
        <dbReference type="ARBA" id="ARBA00022833"/>
    </source>
</evidence>
<dbReference type="GO" id="GO:0006508">
    <property type="term" value="P:proteolysis"/>
    <property type="evidence" value="ECO:0007669"/>
    <property type="project" value="UniProtKB-KW"/>
</dbReference>
<dbReference type="InterPro" id="IPR050344">
    <property type="entry name" value="Peptidase_M1_aminopeptidases"/>
</dbReference>
<comment type="cofactor">
    <cofactor evidence="1">
        <name>Zn(2+)</name>
        <dbReference type="ChEBI" id="CHEBI:29105"/>
    </cofactor>
</comment>
<reference evidence="17" key="3">
    <citation type="submission" date="2023-05" db="EMBL/GenBank/DDBJ databases">
        <authorList>
            <person name="Smith C.H."/>
        </authorList>
    </citation>
    <scope>NUCLEOTIDE SEQUENCE</scope>
    <source>
        <strain evidence="17">CHS0354</strain>
        <tissue evidence="17">Mantle</tissue>
    </source>
</reference>
<dbReference type="AlphaFoldDB" id="A0AAE0TL86"/>